<proteinExistence type="inferred from homology"/>
<name>A0A150GK89_GONPE</name>
<dbReference type="GO" id="GO:0006744">
    <property type="term" value="P:ubiquinone biosynthetic process"/>
    <property type="evidence" value="ECO:0007669"/>
    <property type="project" value="InterPro"/>
</dbReference>
<keyword evidence="3" id="KW-0285">Flavoprotein</keyword>
<dbReference type="GO" id="GO:0071949">
    <property type="term" value="F:FAD binding"/>
    <property type="evidence" value="ECO:0007669"/>
    <property type="project" value="InterPro"/>
</dbReference>
<dbReference type="SUPFAM" id="SSF51905">
    <property type="entry name" value="FAD/NAD(P)-binding domain"/>
    <property type="match status" value="1"/>
</dbReference>
<organism evidence="10 11">
    <name type="scientific">Gonium pectorale</name>
    <name type="common">Green alga</name>
    <dbReference type="NCBI Taxonomy" id="33097"/>
    <lineage>
        <taxon>Eukaryota</taxon>
        <taxon>Viridiplantae</taxon>
        <taxon>Chlorophyta</taxon>
        <taxon>core chlorophytes</taxon>
        <taxon>Chlorophyceae</taxon>
        <taxon>CS clade</taxon>
        <taxon>Chlamydomonadales</taxon>
        <taxon>Volvocaceae</taxon>
        <taxon>Gonium</taxon>
    </lineage>
</organism>
<evidence type="ECO:0000256" key="1">
    <source>
        <dbReference type="ARBA" id="ARBA00001974"/>
    </source>
</evidence>
<dbReference type="GO" id="GO:0016705">
    <property type="term" value="F:oxidoreductase activity, acting on paired donors, with incorporation or reduction of molecular oxygen"/>
    <property type="evidence" value="ECO:0007669"/>
    <property type="project" value="InterPro"/>
</dbReference>
<feature type="region of interest" description="Disordered" evidence="7">
    <location>
        <begin position="165"/>
        <end position="187"/>
    </location>
</feature>
<dbReference type="EMBL" id="LSYV01000018">
    <property type="protein sequence ID" value="KXZ50259.1"/>
    <property type="molecule type" value="Genomic_DNA"/>
</dbReference>
<dbReference type="GO" id="GO:0004497">
    <property type="term" value="F:monooxygenase activity"/>
    <property type="evidence" value="ECO:0007669"/>
    <property type="project" value="UniProtKB-KW"/>
</dbReference>
<dbReference type="STRING" id="33097.A0A150GK89"/>
<accession>A0A150GK89</accession>
<keyword evidence="5" id="KW-0560">Oxidoreductase</keyword>
<keyword evidence="4" id="KW-0274">FAD</keyword>
<dbReference type="PANTHER" id="PTHR43876:SF7">
    <property type="entry name" value="UBIQUINONE BIOSYNTHESIS MONOOXYGENASE COQ6, MITOCHONDRIAL"/>
    <property type="match status" value="1"/>
</dbReference>
<feature type="signal peptide" evidence="8">
    <location>
        <begin position="1"/>
        <end position="19"/>
    </location>
</feature>
<dbReference type="FunFam" id="3.50.50.60:FF:000021">
    <property type="entry name" value="Ubiquinone biosynthesis monooxygenase COQ6"/>
    <property type="match status" value="1"/>
</dbReference>
<reference evidence="11" key="1">
    <citation type="journal article" date="2016" name="Nat. Commun.">
        <title>The Gonium pectorale genome demonstrates co-option of cell cycle regulation during the evolution of multicellularity.</title>
        <authorList>
            <person name="Hanschen E.R."/>
            <person name="Marriage T.N."/>
            <person name="Ferris P.J."/>
            <person name="Hamaji T."/>
            <person name="Toyoda A."/>
            <person name="Fujiyama A."/>
            <person name="Neme R."/>
            <person name="Noguchi H."/>
            <person name="Minakuchi Y."/>
            <person name="Suzuki M."/>
            <person name="Kawai-Toyooka H."/>
            <person name="Smith D.R."/>
            <person name="Sparks H."/>
            <person name="Anderson J."/>
            <person name="Bakaric R."/>
            <person name="Luria V."/>
            <person name="Karger A."/>
            <person name="Kirschner M.W."/>
            <person name="Durand P.M."/>
            <person name="Michod R.E."/>
            <person name="Nozaki H."/>
            <person name="Olson B.J."/>
        </authorList>
    </citation>
    <scope>NUCLEOTIDE SEQUENCE [LARGE SCALE GENOMIC DNA]</scope>
    <source>
        <strain evidence="11">NIES-2863</strain>
    </source>
</reference>
<dbReference type="AlphaFoldDB" id="A0A150GK89"/>
<dbReference type="InterPro" id="IPR010971">
    <property type="entry name" value="UbiH/COQ6"/>
</dbReference>
<sequence length="490" mass="50430">MRPFARSILAALLPRTSCASQDVGLRIAGFITGASTSGPTPDECYDVVIVGGGMPQPITFTPPPVPELRVSTVTPGSIAVLQTAGAWEQVAAHSSEFRTMQVWDTCSPGFIRWDAQETGAGRMGVVAENTLLQASLLDAAQRSGKRTEFVWPAEVRALRLPTEDGADRTCSRDGGAADGSGSWGVEAGPRPQHGLAELELADGRVLASRLVVAADGAASRIRSMAGLRTWGWGYGQRGLVATVETAEPSDTAWQRFLPTGPLALLPLRDGFSGIVWSGPPELATALERMGPAEFGAAVNQALRDPPTSPLPILGLGQGAGSSSGPLGFLGAALQRWGPALGGGGGGFQEPPLVTGWAGAAPRSFPLQLKQSGRYVLPRLALVGDAAHAVHPLAGQGVNLGFGDARVLAEALAGAVEAGADPGDAQVLADGYEAPRRRAVLTMVAALDGVKKAFEVQAAPLAALRGAGLGLINAVGPLRNGIMQYAMMGQA</sequence>
<dbReference type="GO" id="GO:0005739">
    <property type="term" value="C:mitochondrion"/>
    <property type="evidence" value="ECO:0007669"/>
    <property type="project" value="TreeGrafter"/>
</dbReference>
<protein>
    <recommendedName>
        <fullName evidence="9">FAD-binding domain-containing protein</fullName>
    </recommendedName>
</protein>
<dbReference type="Gene3D" id="3.50.50.60">
    <property type="entry name" value="FAD/NAD(P)-binding domain"/>
    <property type="match status" value="2"/>
</dbReference>
<keyword evidence="6" id="KW-0503">Monooxygenase</keyword>
<evidence type="ECO:0000256" key="4">
    <source>
        <dbReference type="ARBA" id="ARBA00022827"/>
    </source>
</evidence>
<evidence type="ECO:0000256" key="7">
    <source>
        <dbReference type="SAM" id="MobiDB-lite"/>
    </source>
</evidence>
<keyword evidence="8" id="KW-0732">Signal</keyword>
<feature type="chain" id="PRO_5007562073" description="FAD-binding domain-containing protein" evidence="8">
    <location>
        <begin position="20"/>
        <end position="490"/>
    </location>
</feature>
<evidence type="ECO:0000256" key="5">
    <source>
        <dbReference type="ARBA" id="ARBA00023002"/>
    </source>
</evidence>
<evidence type="ECO:0000256" key="8">
    <source>
        <dbReference type="SAM" id="SignalP"/>
    </source>
</evidence>
<evidence type="ECO:0000256" key="6">
    <source>
        <dbReference type="ARBA" id="ARBA00023033"/>
    </source>
</evidence>
<dbReference type="InterPro" id="IPR002938">
    <property type="entry name" value="FAD-bd"/>
</dbReference>
<comment type="caution">
    <text evidence="10">The sequence shown here is derived from an EMBL/GenBank/DDBJ whole genome shotgun (WGS) entry which is preliminary data.</text>
</comment>
<comment type="similarity">
    <text evidence="2">Belongs to the UbiH/COQ6 family.</text>
</comment>
<dbReference type="Proteomes" id="UP000075714">
    <property type="component" value="Unassembled WGS sequence"/>
</dbReference>
<feature type="domain" description="FAD-binding" evidence="9">
    <location>
        <begin position="373"/>
        <end position="442"/>
    </location>
</feature>
<gene>
    <name evidence="10" type="ORF">GPECTOR_17g897</name>
</gene>
<evidence type="ECO:0000313" key="11">
    <source>
        <dbReference type="Proteomes" id="UP000075714"/>
    </source>
</evidence>
<dbReference type="InterPro" id="IPR051205">
    <property type="entry name" value="UbiH/COQ6_monooxygenase"/>
</dbReference>
<evidence type="ECO:0000259" key="9">
    <source>
        <dbReference type="Pfam" id="PF01494"/>
    </source>
</evidence>
<dbReference type="InterPro" id="IPR036188">
    <property type="entry name" value="FAD/NAD-bd_sf"/>
</dbReference>
<dbReference type="PRINTS" id="PR00420">
    <property type="entry name" value="RNGMNOXGNASE"/>
</dbReference>
<keyword evidence="11" id="KW-1185">Reference proteome</keyword>
<dbReference type="PANTHER" id="PTHR43876">
    <property type="entry name" value="UBIQUINONE BIOSYNTHESIS MONOOXYGENASE COQ6, MITOCHONDRIAL"/>
    <property type="match status" value="1"/>
</dbReference>
<dbReference type="InterPro" id="IPR018168">
    <property type="entry name" value="Ubi_Hdrlase_CS"/>
</dbReference>
<evidence type="ECO:0000256" key="3">
    <source>
        <dbReference type="ARBA" id="ARBA00022630"/>
    </source>
</evidence>
<comment type="cofactor">
    <cofactor evidence="1">
        <name>FAD</name>
        <dbReference type="ChEBI" id="CHEBI:57692"/>
    </cofactor>
</comment>
<evidence type="ECO:0000313" key="10">
    <source>
        <dbReference type="EMBL" id="KXZ50259.1"/>
    </source>
</evidence>
<dbReference type="PROSITE" id="PS01304">
    <property type="entry name" value="UBIH"/>
    <property type="match status" value="1"/>
</dbReference>
<dbReference type="GO" id="GO:0016120">
    <property type="term" value="P:carotene biosynthetic process"/>
    <property type="evidence" value="ECO:0007669"/>
    <property type="project" value="TreeGrafter"/>
</dbReference>
<dbReference type="GO" id="GO:0016123">
    <property type="term" value="P:xanthophyll biosynthetic process"/>
    <property type="evidence" value="ECO:0007669"/>
    <property type="project" value="TreeGrafter"/>
</dbReference>
<dbReference type="OrthoDB" id="683240at2759"/>
<dbReference type="Pfam" id="PF01494">
    <property type="entry name" value="FAD_binding_3"/>
    <property type="match status" value="1"/>
</dbReference>
<evidence type="ECO:0000256" key="2">
    <source>
        <dbReference type="ARBA" id="ARBA00005349"/>
    </source>
</evidence>
<dbReference type="NCBIfam" id="TIGR01988">
    <property type="entry name" value="Ubi-OHases"/>
    <property type="match status" value="1"/>
</dbReference>